<proteinExistence type="predicted"/>
<protein>
    <recommendedName>
        <fullName evidence="3">F-box domain-containing protein</fullName>
    </recommendedName>
</protein>
<organism evidence="1 2">
    <name type="scientific">Stachybotrys chartarum (strain CBS 109288 / IBT 7711)</name>
    <name type="common">Toxic black mold</name>
    <name type="synonym">Stilbospora chartarum</name>
    <dbReference type="NCBI Taxonomy" id="1280523"/>
    <lineage>
        <taxon>Eukaryota</taxon>
        <taxon>Fungi</taxon>
        <taxon>Dikarya</taxon>
        <taxon>Ascomycota</taxon>
        <taxon>Pezizomycotina</taxon>
        <taxon>Sordariomycetes</taxon>
        <taxon>Hypocreomycetidae</taxon>
        <taxon>Hypocreales</taxon>
        <taxon>Stachybotryaceae</taxon>
        <taxon>Stachybotrys</taxon>
    </lineage>
</organism>
<name>A0A084AXM6_STACB</name>
<dbReference type="OrthoDB" id="6365676at2759"/>
<gene>
    <name evidence="1" type="ORF">S7711_07842</name>
</gene>
<sequence>MAAMDEPRLPTEVILLIVEAVLPANPEAIVPPSHSSVRTLLSLARVSRATYEAASRLLRRRCMHLESSRRLADVLLCMPRLVPTLPPIPSLRHMTTLYLKPFGASLDDLPTAMWVRELLCETGGTLRRLVVDMPFGSLHVLDDHLNVKKQLRQGFEQLQHLEEFVCLGDYPSLSLAGGETDVWRLWPELRRLTLFQAPLDNHWLWWDIATLPRLSHVVLARPASARGANVKEQYFAKLPRGDARLDRRITVVLVDDAARQGHGELATARWREVDPAGRMTVAVYGVPRACRADGTPGGLEVVTEWARRRALDGSLWQWVGEEVQASE</sequence>
<evidence type="ECO:0000313" key="2">
    <source>
        <dbReference type="Proteomes" id="UP000028045"/>
    </source>
</evidence>
<dbReference type="Proteomes" id="UP000028045">
    <property type="component" value="Unassembled WGS sequence"/>
</dbReference>
<keyword evidence="2" id="KW-1185">Reference proteome</keyword>
<evidence type="ECO:0000313" key="1">
    <source>
        <dbReference type="EMBL" id="KEY70055.1"/>
    </source>
</evidence>
<dbReference type="AlphaFoldDB" id="A0A084AXM6"/>
<evidence type="ECO:0008006" key="3">
    <source>
        <dbReference type="Google" id="ProtNLM"/>
    </source>
</evidence>
<accession>A0A084AXM6</accession>
<dbReference type="EMBL" id="KL648475">
    <property type="protein sequence ID" value="KEY70055.1"/>
    <property type="molecule type" value="Genomic_DNA"/>
</dbReference>
<reference evidence="1 2" key="1">
    <citation type="journal article" date="2014" name="BMC Genomics">
        <title>Comparative genome sequencing reveals chemotype-specific gene clusters in the toxigenic black mold Stachybotrys.</title>
        <authorList>
            <person name="Semeiks J."/>
            <person name="Borek D."/>
            <person name="Otwinowski Z."/>
            <person name="Grishin N.V."/>
        </authorList>
    </citation>
    <scope>NUCLEOTIDE SEQUENCE [LARGE SCALE GENOMIC DNA]</scope>
    <source>
        <strain evidence="2">CBS 109288 / IBT 7711</strain>
    </source>
</reference>
<dbReference type="HOGENOM" id="CLU_850393_0_0_1"/>